<reference evidence="2 3" key="1">
    <citation type="submission" date="2018-12" db="EMBL/GenBank/DDBJ databases">
        <authorList>
            <consortium name="Pathogen Informatics"/>
        </authorList>
    </citation>
    <scope>NUCLEOTIDE SEQUENCE [LARGE SCALE GENOMIC DNA]</scope>
    <source>
        <strain evidence="2 3">NCTC13079</strain>
    </source>
</reference>
<feature type="transmembrane region" description="Helical" evidence="1">
    <location>
        <begin position="134"/>
        <end position="153"/>
    </location>
</feature>
<dbReference type="OrthoDB" id="9799095at2"/>
<accession>A0A448V1A0</accession>
<sequence>MNRYTIRKQVFLGVLLAVAVAVGYIETMIPLPVAMPGARLGLSNVVILTTIVVFGSKEGFSLALLKSVLLMLVTGSVTGFFYSFSGALLSSIAMILVYRYVKSASMIGVSIAGSFFHNLGQVLMAIYIVKNPGLLTYLPLLLILGLFTGYFVGLTADRVSTHLQKIGV</sequence>
<name>A0A448V1A0_9FIRM</name>
<dbReference type="AlphaFoldDB" id="A0A448V1A0"/>
<dbReference type="EMBL" id="LR134523">
    <property type="protein sequence ID" value="VEJ35354.1"/>
    <property type="molecule type" value="Genomic_DNA"/>
</dbReference>
<dbReference type="InterPro" id="IPR014535">
    <property type="entry name" value="Hpre_diP_synt_I"/>
</dbReference>
<gene>
    <name evidence="2" type="ORF">NCTC13079_00646</name>
</gene>
<dbReference type="RefSeq" id="WP_126465163.1">
    <property type="nucleotide sequence ID" value="NZ_JAUSWF010000001.1"/>
</dbReference>
<organism evidence="2 3">
    <name type="scientific">Aedoeadaptatus ivorii</name>
    <dbReference type="NCBI Taxonomy" id="54006"/>
    <lineage>
        <taxon>Bacteria</taxon>
        <taxon>Bacillati</taxon>
        <taxon>Bacillota</taxon>
        <taxon>Tissierellia</taxon>
        <taxon>Tissierellales</taxon>
        <taxon>Peptoniphilaceae</taxon>
        <taxon>Aedoeadaptatus</taxon>
    </lineage>
</organism>
<keyword evidence="1" id="KW-0812">Transmembrane</keyword>
<feature type="transmembrane region" description="Helical" evidence="1">
    <location>
        <begin position="104"/>
        <end position="127"/>
    </location>
</feature>
<keyword evidence="1" id="KW-0472">Membrane</keyword>
<keyword evidence="1" id="KW-1133">Transmembrane helix</keyword>
<protein>
    <submittedName>
        <fullName evidence="2">Predicted membrane protein</fullName>
    </submittedName>
</protein>
<proteinExistence type="predicted"/>
<dbReference type="KEGG" id="piv:NCTC13079_00646"/>
<dbReference type="Pfam" id="PF07456">
    <property type="entry name" value="Hpre_diP_synt_I"/>
    <property type="match status" value="1"/>
</dbReference>
<dbReference type="InterPro" id="IPR010898">
    <property type="entry name" value="Hpre_diP_synth_I"/>
</dbReference>
<dbReference type="PIRSF" id="PIRSF027391">
    <property type="entry name" value="Hpre_diP_synt_I"/>
    <property type="match status" value="1"/>
</dbReference>
<evidence type="ECO:0000313" key="3">
    <source>
        <dbReference type="Proteomes" id="UP000269544"/>
    </source>
</evidence>
<feature type="transmembrane region" description="Helical" evidence="1">
    <location>
        <begin position="68"/>
        <end position="98"/>
    </location>
</feature>
<evidence type="ECO:0000256" key="1">
    <source>
        <dbReference type="SAM" id="Phobius"/>
    </source>
</evidence>
<dbReference type="Gene3D" id="1.10.1760.20">
    <property type="match status" value="1"/>
</dbReference>
<dbReference type="Proteomes" id="UP000269544">
    <property type="component" value="Chromosome"/>
</dbReference>
<keyword evidence="3" id="KW-1185">Reference proteome</keyword>
<evidence type="ECO:0000313" key="2">
    <source>
        <dbReference type="EMBL" id="VEJ35354.1"/>
    </source>
</evidence>